<keyword evidence="2" id="KW-0233">DNA recombination</keyword>
<dbReference type="RefSeq" id="WP_012093601.1">
    <property type="nucleotide sequence ID" value="NZ_CP008819.1"/>
</dbReference>
<evidence type="ECO:0000256" key="2">
    <source>
        <dbReference type="HAMAP-Rule" id="MF_01875"/>
    </source>
</evidence>
<evidence type="ECO:0000313" key="7">
    <source>
        <dbReference type="Proteomes" id="UP000441102"/>
    </source>
</evidence>
<evidence type="ECO:0000259" key="4">
    <source>
        <dbReference type="SMART" id="SM00559"/>
    </source>
</evidence>
<comment type="function">
    <text evidence="2">With LigD forms a non-homologous end joining (NHEJ) DNA repair enzyme, which repairs dsDNA breaks with reduced fidelity. Binds linear dsDNA with 5'- and 3'- overhangs but not closed circular dsDNA nor ssDNA. Recruits and stimulates the ligase activity of LigD.</text>
</comment>
<name>A0A011UBW2_BRUAN</name>
<dbReference type="PIRSF" id="PIRSF006493">
    <property type="entry name" value="Prok_Ku"/>
    <property type="match status" value="1"/>
</dbReference>
<dbReference type="KEGG" id="oah:DR92_3928"/>
<dbReference type="Gene3D" id="2.40.290.10">
    <property type="match status" value="1"/>
</dbReference>
<evidence type="ECO:0000313" key="5">
    <source>
        <dbReference type="EMBL" id="KAB2770067.1"/>
    </source>
</evidence>
<dbReference type="GeneID" id="61314445"/>
<dbReference type="EMBL" id="WBWX01000005">
    <property type="protein sequence ID" value="KAB2796214.1"/>
    <property type="molecule type" value="Genomic_DNA"/>
</dbReference>
<proteinExistence type="inferred from homology"/>
<evidence type="ECO:0000313" key="8">
    <source>
        <dbReference type="Proteomes" id="UP000481876"/>
    </source>
</evidence>
<dbReference type="GO" id="GO:0006310">
    <property type="term" value="P:DNA recombination"/>
    <property type="evidence" value="ECO:0007669"/>
    <property type="project" value="UniProtKB-KW"/>
</dbReference>
<evidence type="ECO:0000256" key="3">
    <source>
        <dbReference type="SAM" id="MobiDB-lite"/>
    </source>
</evidence>
<dbReference type="PANTHER" id="PTHR41251">
    <property type="entry name" value="NON-HOMOLOGOUS END JOINING PROTEIN KU"/>
    <property type="match status" value="1"/>
</dbReference>
<evidence type="ECO:0000256" key="1">
    <source>
        <dbReference type="ARBA" id="ARBA00023125"/>
    </source>
</evidence>
<comment type="caution">
    <text evidence="5">The sequence shown here is derived from an EMBL/GenBank/DDBJ whole genome shotgun (WGS) entry which is preliminary data.</text>
</comment>
<dbReference type="GO" id="GO:0006303">
    <property type="term" value="P:double-strand break repair via nonhomologous end joining"/>
    <property type="evidence" value="ECO:0007669"/>
    <property type="project" value="UniProtKB-UniRule"/>
</dbReference>
<dbReference type="InterPro" id="IPR009187">
    <property type="entry name" value="Prok_Ku"/>
</dbReference>
<keyword evidence="2" id="KW-0227">DNA damage</keyword>
<dbReference type="HAMAP" id="MF_01875">
    <property type="entry name" value="Prokaryotic_Ku"/>
    <property type="match status" value="1"/>
</dbReference>
<dbReference type="InterPro" id="IPR006164">
    <property type="entry name" value="DNA_bd_Ku70/Ku80"/>
</dbReference>
<keyword evidence="2" id="KW-0234">DNA repair</keyword>
<protein>
    <recommendedName>
        <fullName evidence="2">Non-homologous end joining protein Ku</fullName>
    </recommendedName>
</protein>
<evidence type="ECO:0000313" key="6">
    <source>
        <dbReference type="EMBL" id="KAB2796214.1"/>
    </source>
</evidence>
<feature type="region of interest" description="Disordered" evidence="3">
    <location>
        <begin position="226"/>
        <end position="245"/>
    </location>
</feature>
<dbReference type="OMA" id="WIWYDKP"/>
<keyword evidence="1 2" id="KW-0238">DNA-binding</keyword>
<organism evidence="5 8">
    <name type="scientific">Brucella anthropi</name>
    <name type="common">Ochrobactrum anthropi</name>
    <dbReference type="NCBI Taxonomy" id="529"/>
    <lineage>
        <taxon>Bacteria</taxon>
        <taxon>Pseudomonadati</taxon>
        <taxon>Pseudomonadota</taxon>
        <taxon>Alphaproteobacteria</taxon>
        <taxon>Hyphomicrobiales</taxon>
        <taxon>Brucellaceae</taxon>
        <taxon>Brucella/Ochrobactrum group</taxon>
        <taxon>Brucella</taxon>
    </lineage>
</organism>
<dbReference type="PANTHER" id="PTHR41251:SF1">
    <property type="entry name" value="NON-HOMOLOGOUS END JOINING PROTEIN KU"/>
    <property type="match status" value="1"/>
</dbReference>
<dbReference type="CDD" id="cd00789">
    <property type="entry name" value="KU_like"/>
    <property type="match status" value="1"/>
</dbReference>
<dbReference type="EMBL" id="WBWS01000009">
    <property type="protein sequence ID" value="KAB2770067.1"/>
    <property type="molecule type" value="Genomic_DNA"/>
</dbReference>
<dbReference type="InterPro" id="IPR016194">
    <property type="entry name" value="SPOC-like_C_dom_sf"/>
</dbReference>
<reference evidence="7 8" key="1">
    <citation type="submission" date="2019-09" db="EMBL/GenBank/DDBJ databases">
        <title>Taxonomic organization of the family Brucellaceae based on a phylogenomic approach.</title>
        <authorList>
            <person name="Leclercq S."/>
            <person name="Cloeckaert A."/>
            <person name="Zygmunt M.S."/>
        </authorList>
    </citation>
    <scope>NUCLEOTIDE SEQUENCE [LARGE SCALE GENOMIC DNA]</scope>
    <source>
        <strain evidence="6 7">CCUG 34461</strain>
        <strain evidence="5 8">LMG 3313</strain>
    </source>
</reference>
<dbReference type="Proteomes" id="UP000481876">
    <property type="component" value="Unassembled WGS sequence"/>
</dbReference>
<dbReference type="SUPFAM" id="SSF100939">
    <property type="entry name" value="SPOC domain-like"/>
    <property type="match status" value="1"/>
</dbReference>
<feature type="compositionally biased region" description="Basic residues" evidence="3">
    <location>
        <begin position="226"/>
        <end position="239"/>
    </location>
</feature>
<accession>A0A011UBW2</accession>
<dbReference type="NCBIfam" id="TIGR02772">
    <property type="entry name" value="Ku_bact"/>
    <property type="match status" value="1"/>
</dbReference>
<gene>
    <name evidence="2" type="primary">ku</name>
    <name evidence="5" type="ORF">F9L04_10710</name>
    <name evidence="6" type="ORF">F9L06_15785</name>
</gene>
<sequence length="266" mass="30238">MPHAFWKGYLKLSLVTCAVELTPATSESEKVRFHTLNVETGNRVISRYVDSVTHKPVRDDDEVKGFDKGDGSYVILEEDELEAVALESTRTIDIDKFVPRDSIGWIWYDKPHYLAPSDKVGQEAFSVIREAMVKSAVFGLARLVMYRRERAVLLEPRGRGIVLWTLRFGDEVRNATDYFSTIEDSKPDKKLLSMVRRLIKGKTEDWKPDFLQDPMQKNLQSMIAAKKKKKTASVSKPRKTAPETEGNVINIMDALRKSLAGENTKS</sequence>
<feature type="domain" description="Ku" evidence="4">
    <location>
        <begin position="54"/>
        <end position="184"/>
    </location>
</feature>
<dbReference type="Proteomes" id="UP000441102">
    <property type="component" value="Unassembled WGS sequence"/>
</dbReference>
<dbReference type="GO" id="GO:0003690">
    <property type="term" value="F:double-stranded DNA binding"/>
    <property type="evidence" value="ECO:0007669"/>
    <property type="project" value="UniProtKB-UniRule"/>
</dbReference>
<dbReference type="Pfam" id="PF02735">
    <property type="entry name" value="Ku"/>
    <property type="match status" value="1"/>
</dbReference>
<comment type="subunit">
    <text evidence="2">Homodimer. Interacts with LigD.</text>
</comment>
<dbReference type="AlphaFoldDB" id="A0A011UBW2"/>
<comment type="similarity">
    <text evidence="2">Belongs to the prokaryotic Ku family.</text>
</comment>
<dbReference type="SMART" id="SM00559">
    <property type="entry name" value="Ku78"/>
    <property type="match status" value="1"/>
</dbReference>